<dbReference type="EMBL" id="KV417319">
    <property type="protein sequence ID" value="KZO91698.1"/>
    <property type="molecule type" value="Genomic_DNA"/>
</dbReference>
<proteinExistence type="predicted"/>
<evidence type="ECO:0000313" key="2">
    <source>
        <dbReference type="Proteomes" id="UP000076738"/>
    </source>
</evidence>
<reference evidence="1 2" key="1">
    <citation type="journal article" date="2016" name="Mol. Biol. Evol.">
        <title>Comparative Genomics of Early-Diverging Mushroom-Forming Fungi Provides Insights into the Origins of Lignocellulose Decay Capabilities.</title>
        <authorList>
            <person name="Nagy L.G."/>
            <person name="Riley R."/>
            <person name="Tritt A."/>
            <person name="Adam C."/>
            <person name="Daum C."/>
            <person name="Floudas D."/>
            <person name="Sun H."/>
            <person name="Yadav J.S."/>
            <person name="Pangilinan J."/>
            <person name="Larsson K.H."/>
            <person name="Matsuura K."/>
            <person name="Barry K."/>
            <person name="Labutti K."/>
            <person name="Kuo R."/>
            <person name="Ohm R.A."/>
            <person name="Bhattacharya S.S."/>
            <person name="Shirouzu T."/>
            <person name="Yoshinaga Y."/>
            <person name="Martin F.M."/>
            <person name="Grigoriev I.V."/>
            <person name="Hibbett D.S."/>
        </authorList>
    </citation>
    <scope>NUCLEOTIDE SEQUENCE [LARGE SCALE GENOMIC DNA]</scope>
    <source>
        <strain evidence="1 2">TUFC12733</strain>
    </source>
</reference>
<evidence type="ECO:0000313" key="1">
    <source>
        <dbReference type="EMBL" id="KZO91698.1"/>
    </source>
</evidence>
<sequence length="99" mass="11256">MFVEKWTRPYDVSWQLDAIKQSAPSDLIRAVVAFAADIAQQDLRTLKRRLLSLVGDGFVVEEVLSDGPDEVDADWFADRVQDGRIWQVAQRPLSIQQTP</sequence>
<dbReference type="Proteomes" id="UP000076738">
    <property type="component" value="Unassembled WGS sequence"/>
</dbReference>
<organism evidence="1 2">
    <name type="scientific">Calocera viscosa (strain TUFC12733)</name>
    <dbReference type="NCBI Taxonomy" id="1330018"/>
    <lineage>
        <taxon>Eukaryota</taxon>
        <taxon>Fungi</taxon>
        <taxon>Dikarya</taxon>
        <taxon>Basidiomycota</taxon>
        <taxon>Agaricomycotina</taxon>
        <taxon>Dacrymycetes</taxon>
        <taxon>Dacrymycetales</taxon>
        <taxon>Dacrymycetaceae</taxon>
        <taxon>Calocera</taxon>
    </lineage>
</organism>
<protein>
    <submittedName>
        <fullName evidence="1">Uncharacterized protein</fullName>
    </submittedName>
</protein>
<gene>
    <name evidence="1" type="ORF">CALVIDRAFT_541598</name>
</gene>
<name>A0A167HJB8_CALVF</name>
<keyword evidence="2" id="KW-1185">Reference proteome</keyword>
<dbReference type="AlphaFoldDB" id="A0A167HJB8"/>
<accession>A0A167HJB8</accession>